<dbReference type="GO" id="GO:0030008">
    <property type="term" value="C:TRAPP complex"/>
    <property type="evidence" value="ECO:0007669"/>
    <property type="project" value="TreeGrafter"/>
</dbReference>
<feature type="non-terminal residue" evidence="1">
    <location>
        <position position="1"/>
    </location>
</feature>
<evidence type="ECO:0000313" key="1">
    <source>
        <dbReference type="EMBL" id="KIM33971.1"/>
    </source>
</evidence>
<evidence type="ECO:0000313" key="2">
    <source>
        <dbReference type="Proteomes" id="UP000054097"/>
    </source>
</evidence>
<accession>A0A0C3BR83</accession>
<dbReference type="HOGENOM" id="CLU_028756_0_0_1"/>
<reference evidence="2" key="2">
    <citation type="submission" date="2015-01" db="EMBL/GenBank/DDBJ databases">
        <title>Evolutionary Origins and Diversification of the Mycorrhizal Mutualists.</title>
        <authorList>
            <consortium name="DOE Joint Genome Institute"/>
            <consortium name="Mycorrhizal Genomics Consortium"/>
            <person name="Kohler A."/>
            <person name="Kuo A."/>
            <person name="Nagy L.G."/>
            <person name="Floudas D."/>
            <person name="Copeland A."/>
            <person name="Barry K.W."/>
            <person name="Cichocki N."/>
            <person name="Veneault-Fourrey C."/>
            <person name="LaButti K."/>
            <person name="Lindquist E.A."/>
            <person name="Lipzen A."/>
            <person name="Lundell T."/>
            <person name="Morin E."/>
            <person name="Murat C."/>
            <person name="Riley R."/>
            <person name="Ohm R."/>
            <person name="Sun H."/>
            <person name="Tunlid A."/>
            <person name="Henrissat B."/>
            <person name="Grigoriev I.V."/>
            <person name="Hibbett D.S."/>
            <person name="Martin F."/>
        </authorList>
    </citation>
    <scope>NUCLEOTIDE SEQUENCE [LARGE SCALE GENOMIC DNA]</scope>
    <source>
        <strain evidence="2">MAFF 305830</strain>
    </source>
</reference>
<organism evidence="1 2">
    <name type="scientific">Serendipita vermifera MAFF 305830</name>
    <dbReference type="NCBI Taxonomy" id="933852"/>
    <lineage>
        <taxon>Eukaryota</taxon>
        <taxon>Fungi</taxon>
        <taxon>Dikarya</taxon>
        <taxon>Basidiomycota</taxon>
        <taxon>Agaricomycotina</taxon>
        <taxon>Agaricomycetes</taxon>
        <taxon>Sebacinales</taxon>
        <taxon>Serendipitaceae</taxon>
        <taxon>Serendipita</taxon>
    </lineage>
</organism>
<dbReference type="GO" id="GO:0005794">
    <property type="term" value="C:Golgi apparatus"/>
    <property type="evidence" value="ECO:0007669"/>
    <property type="project" value="TreeGrafter"/>
</dbReference>
<dbReference type="InterPro" id="IPR011990">
    <property type="entry name" value="TPR-like_helical_dom_sf"/>
</dbReference>
<evidence type="ECO:0008006" key="3">
    <source>
        <dbReference type="Google" id="ProtNLM"/>
    </source>
</evidence>
<gene>
    <name evidence="1" type="ORF">M408DRAFT_60445</name>
</gene>
<dbReference type="SUPFAM" id="SSF48452">
    <property type="entry name" value="TPR-like"/>
    <property type="match status" value="1"/>
</dbReference>
<dbReference type="PANTHER" id="PTHR21581:SF6">
    <property type="entry name" value="TRAFFICKING PROTEIN PARTICLE COMPLEX SUBUNIT 12"/>
    <property type="match status" value="1"/>
</dbReference>
<dbReference type="OrthoDB" id="428342at2759"/>
<keyword evidence="2" id="KW-1185">Reference proteome</keyword>
<reference evidence="1 2" key="1">
    <citation type="submission" date="2014-04" db="EMBL/GenBank/DDBJ databases">
        <authorList>
            <consortium name="DOE Joint Genome Institute"/>
            <person name="Kuo A."/>
            <person name="Zuccaro A."/>
            <person name="Kohler A."/>
            <person name="Nagy L.G."/>
            <person name="Floudas D."/>
            <person name="Copeland A."/>
            <person name="Barry K.W."/>
            <person name="Cichocki N."/>
            <person name="Veneault-Fourrey C."/>
            <person name="LaButti K."/>
            <person name="Lindquist E.A."/>
            <person name="Lipzen A."/>
            <person name="Lundell T."/>
            <person name="Morin E."/>
            <person name="Murat C."/>
            <person name="Sun H."/>
            <person name="Tunlid A."/>
            <person name="Henrissat B."/>
            <person name="Grigoriev I.V."/>
            <person name="Hibbett D.S."/>
            <person name="Martin F."/>
            <person name="Nordberg H.P."/>
            <person name="Cantor M.N."/>
            <person name="Hua S.X."/>
        </authorList>
    </citation>
    <scope>NUCLEOTIDE SEQUENCE [LARGE SCALE GENOMIC DNA]</scope>
    <source>
        <strain evidence="1 2">MAFF 305830</strain>
    </source>
</reference>
<name>A0A0C3BR83_SERVB</name>
<dbReference type="AlphaFoldDB" id="A0A0C3BR83"/>
<dbReference type="STRING" id="933852.A0A0C3BR83"/>
<proteinExistence type="predicted"/>
<dbReference type="Gene3D" id="1.25.40.10">
    <property type="entry name" value="Tetratricopeptide repeat domain"/>
    <property type="match status" value="1"/>
</dbReference>
<dbReference type="PANTHER" id="PTHR21581">
    <property type="entry name" value="D-ALANYL-D-ALANINE CARBOXYPEPTIDASE"/>
    <property type="match status" value="1"/>
</dbReference>
<protein>
    <recommendedName>
        <fullName evidence="3">Anaphase-promoting complex subunit 5 domain-containing protein</fullName>
    </recommendedName>
</protein>
<dbReference type="Proteomes" id="UP000054097">
    <property type="component" value="Unassembled WGS sequence"/>
</dbReference>
<dbReference type="EMBL" id="KN824277">
    <property type="protein sequence ID" value="KIM33971.1"/>
    <property type="molecule type" value="Genomic_DNA"/>
</dbReference>
<sequence>LARDSLLNCNPSDAHRILELWSLRLNSLARLRLYNQTAAECSGLFTALSSVQPPESREYLIKELLPLDLELCRARLRYWANDQLGYIDALMHIIKRCRYMAKRSHEPAGISTSAKWLDKAARVSVVLASQLVEMKQYTTATRLLESMLASGASSPHLRSVLASIYLQIGDLGSASRHLEAMDQEEGAIENDIKANNFILKHAFLGDWEKVTDLLKTRQADLTSQENHVQKAIDANNLSVALLNQGKLNEAITVLEAAFRNTPSIAVAAEPLIFNLATMYELKSNTAMERKIGLLLQVSQWAGDGTRHTVLKLG</sequence>